<proteinExistence type="inferred from homology"/>
<comment type="similarity">
    <text evidence="1">Belongs to the F420H(2)-dependent quinone reductase family.</text>
</comment>
<dbReference type="InterPro" id="IPR012349">
    <property type="entry name" value="Split_barrel_FMN-bd"/>
</dbReference>
<comment type="catalytic activity">
    <reaction evidence="2">
        <text>oxidized coenzyme F420-(gamma-L-Glu)(n) + a quinol + H(+) = reduced coenzyme F420-(gamma-L-Glu)(n) + a quinone</text>
        <dbReference type="Rhea" id="RHEA:39663"/>
        <dbReference type="Rhea" id="RHEA-COMP:12939"/>
        <dbReference type="Rhea" id="RHEA-COMP:14378"/>
        <dbReference type="ChEBI" id="CHEBI:15378"/>
        <dbReference type="ChEBI" id="CHEBI:24646"/>
        <dbReference type="ChEBI" id="CHEBI:132124"/>
        <dbReference type="ChEBI" id="CHEBI:133980"/>
        <dbReference type="ChEBI" id="CHEBI:139511"/>
    </reaction>
</comment>
<dbReference type="EMBL" id="LT629732">
    <property type="protein sequence ID" value="SDS22296.1"/>
    <property type="molecule type" value="Genomic_DNA"/>
</dbReference>
<reference evidence="3 4" key="1">
    <citation type="submission" date="2016-10" db="EMBL/GenBank/DDBJ databases">
        <authorList>
            <person name="de Groot N.N."/>
        </authorList>
    </citation>
    <scope>NUCLEOTIDE SEQUENCE [LARGE SCALE GENOMIC DNA]</scope>
    <source>
        <strain evidence="3 4">DSM 22024</strain>
    </source>
</reference>
<evidence type="ECO:0000256" key="1">
    <source>
        <dbReference type="ARBA" id="ARBA00008710"/>
    </source>
</evidence>
<dbReference type="GO" id="GO:0005886">
    <property type="term" value="C:plasma membrane"/>
    <property type="evidence" value="ECO:0007669"/>
    <property type="project" value="TreeGrafter"/>
</dbReference>
<organism evidence="3 4">
    <name type="scientific">Actinopolymorpha singaporensis</name>
    <dbReference type="NCBI Taxonomy" id="117157"/>
    <lineage>
        <taxon>Bacteria</taxon>
        <taxon>Bacillati</taxon>
        <taxon>Actinomycetota</taxon>
        <taxon>Actinomycetes</taxon>
        <taxon>Propionibacteriales</taxon>
        <taxon>Actinopolymorphaceae</taxon>
        <taxon>Actinopolymorpha</taxon>
    </lineage>
</organism>
<dbReference type="RefSeq" id="WP_092652607.1">
    <property type="nucleotide sequence ID" value="NZ_LT629732.1"/>
</dbReference>
<evidence type="ECO:0000313" key="4">
    <source>
        <dbReference type="Proteomes" id="UP000198983"/>
    </source>
</evidence>
<evidence type="ECO:0000256" key="2">
    <source>
        <dbReference type="ARBA" id="ARBA00049106"/>
    </source>
</evidence>
<protein>
    <submittedName>
        <fullName evidence="3">Deazaflavin-dependent oxidoreductase, nitroreductase family</fullName>
    </submittedName>
</protein>
<evidence type="ECO:0000313" key="3">
    <source>
        <dbReference type="EMBL" id="SDS22296.1"/>
    </source>
</evidence>
<sequence length="151" mass="16344">MTDTSETDETKDWNTRIIEEFRANDGKVGGPFEGASLLLLTTAGARSGKPRISPLMYLADGDRVLVFGSYAGGPRHPAWYHNLRANPRATVEIGTRSYEVTADEVSGAERDELYARQVAVAPGFGEYQAKTDRIIPVVALRPVGGASFDLG</sequence>
<gene>
    <name evidence="3" type="ORF">SAMN04489717_2000</name>
</gene>
<dbReference type="GO" id="GO:0016491">
    <property type="term" value="F:oxidoreductase activity"/>
    <property type="evidence" value="ECO:0007669"/>
    <property type="project" value="InterPro"/>
</dbReference>
<dbReference type="PANTHER" id="PTHR39428">
    <property type="entry name" value="F420H(2)-DEPENDENT QUINONE REDUCTASE RV1261C"/>
    <property type="match status" value="1"/>
</dbReference>
<dbReference type="OrthoDB" id="8225825at2"/>
<dbReference type="Proteomes" id="UP000198983">
    <property type="component" value="Chromosome I"/>
</dbReference>
<dbReference type="PANTHER" id="PTHR39428:SF1">
    <property type="entry name" value="F420H(2)-DEPENDENT QUINONE REDUCTASE RV1261C"/>
    <property type="match status" value="1"/>
</dbReference>
<name>A0A1H1QFV2_9ACTN</name>
<dbReference type="SUPFAM" id="SSF50475">
    <property type="entry name" value="FMN-binding split barrel"/>
    <property type="match status" value="1"/>
</dbReference>
<accession>A0A1H1QFV2</accession>
<keyword evidence="4" id="KW-1185">Reference proteome</keyword>
<dbReference type="GO" id="GO:0070967">
    <property type="term" value="F:coenzyme F420 binding"/>
    <property type="evidence" value="ECO:0007669"/>
    <property type="project" value="TreeGrafter"/>
</dbReference>
<dbReference type="AlphaFoldDB" id="A0A1H1QFV2"/>
<dbReference type="NCBIfam" id="TIGR00026">
    <property type="entry name" value="hi_GC_TIGR00026"/>
    <property type="match status" value="1"/>
</dbReference>
<dbReference type="STRING" id="117157.SAMN04489717_2000"/>
<dbReference type="Gene3D" id="2.30.110.10">
    <property type="entry name" value="Electron Transport, Fmn-binding Protein, Chain A"/>
    <property type="match status" value="1"/>
</dbReference>
<dbReference type="InterPro" id="IPR004378">
    <property type="entry name" value="F420H2_quin_Rdtase"/>
</dbReference>
<dbReference type="Pfam" id="PF04075">
    <property type="entry name" value="F420H2_quin_red"/>
    <property type="match status" value="1"/>
</dbReference>